<keyword evidence="2" id="KW-0479">Metal-binding</keyword>
<keyword evidence="4 7" id="KW-0863">Zinc-finger</keyword>
<dbReference type="GO" id="GO:0010468">
    <property type="term" value="P:regulation of gene expression"/>
    <property type="evidence" value="ECO:0007669"/>
    <property type="project" value="TreeGrafter"/>
</dbReference>
<dbReference type="Gene3D" id="3.30.160.60">
    <property type="entry name" value="Classic Zinc Finger"/>
    <property type="match status" value="3"/>
</dbReference>
<evidence type="ECO:0000256" key="7">
    <source>
        <dbReference type="PROSITE-ProRule" id="PRU00042"/>
    </source>
</evidence>
<organism evidence="9 10">
    <name type="scientific">Macrostomum lignano</name>
    <dbReference type="NCBI Taxonomy" id="282301"/>
    <lineage>
        <taxon>Eukaryota</taxon>
        <taxon>Metazoa</taxon>
        <taxon>Spiralia</taxon>
        <taxon>Lophotrochozoa</taxon>
        <taxon>Platyhelminthes</taxon>
        <taxon>Rhabditophora</taxon>
        <taxon>Macrostomorpha</taxon>
        <taxon>Macrostomida</taxon>
        <taxon>Macrostomidae</taxon>
        <taxon>Macrostomum</taxon>
    </lineage>
</organism>
<dbReference type="InterPro" id="IPR050331">
    <property type="entry name" value="Zinc_finger"/>
</dbReference>
<reference evidence="9 10" key="1">
    <citation type="submission" date="2017-06" db="EMBL/GenBank/DDBJ databases">
        <title>A platform for efficient transgenesis in Macrostomum lignano, a flatworm model organism for stem cell research.</title>
        <authorList>
            <person name="Berezikov E."/>
        </authorList>
    </citation>
    <scope>NUCLEOTIDE SEQUENCE [LARGE SCALE GENOMIC DNA]</scope>
    <source>
        <strain evidence="9">DV1</strain>
        <tissue evidence="9">Whole organism</tissue>
    </source>
</reference>
<dbReference type="SMART" id="SM00355">
    <property type="entry name" value="ZnF_C2H2"/>
    <property type="match status" value="5"/>
</dbReference>
<evidence type="ECO:0000313" key="10">
    <source>
        <dbReference type="Proteomes" id="UP000215902"/>
    </source>
</evidence>
<name>A0A267EF55_9PLAT</name>
<dbReference type="InterPro" id="IPR036236">
    <property type="entry name" value="Znf_C2H2_sf"/>
</dbReference>
<proteinExistence type="predicted"/>
<dbReference type="Pfam" id="PF00096">
    <property type="entry name" value="zf-C2H2"/>
    <property type="match status" value="3"/>
</dbReference>
<dbReference type="EMBL" id="NIVC01002188">
    <property type="protein sequence ID" value="PAA60158.1"/>
    <property type="molecule type" value="Genomic_DNA"/>
</dbReference>
<evidence type="ECO:0000313" key="9">
    <source>
        <dbReference type="EMBL" id="PAA60158.1"/>
    </source>
</evidence>
<dbReference type="PANTHER" id="PTHR16515:SF66">
    <property type="entry name" value="C2H2-TYPE DOMAIN-CONTAINING PROTEIN"/>
    <property type="match status" value="1"/>
</dbReference>
<evidence type="ECO:0000256" key="1">
    <source>
        <dbReference type="ARBA" id="ARBA00004123"/>
    </source>
</evidence>
<feature type="non-terminal residue" evidence="9">
    <location>
        <position position="1"/>
    </location>
</feature>
<dbReference type="STRING" id="282301.A0A267EF55"/>
<dbReference type="OrthoDB" id="3444203at2759"/>
<dbReference type="PROSITE" id="PS50157">
    <property type="entry name" value="ZINC_FINGER_C2H2_2"/>
    <property type="match status" value="3"/>
</dbReference>
<dbReference type="PROSITE" id="PS00028">
    <property type="entry name" value="ZINC_FINGER_C2H2_1"/>
    <property type="match status" value="3"/>
</dbReference>
<gene>
    <name evidence="9" type="ORF">BOX15_Mlig018060g2</name>
</gene>
<keyword evidence="6" id="KW-0539">Nucleus</keyword>
<dbReference type="SUPFAM" id="SSF57667">
    <property type="entry name" value="beta-beta-alpha zinc fingers"/>
    <property type="match status" value="2"/>
</dbReference>
<protein>
    <recommendedName>
        <fullName evidence="8">C2H2-type domain-containing protein</fullName>
    </recommendedName>
</protein>
<dbReference type="PANTHER" id="PTHR16515">
    <property type="entry name" value="PR DOMAIN ZINC FINGER PROTEIN"/>
    <property type="match status" value="1"/>
</dbReference>
<dbReference type="FunFam" id="3.30.160.60:FF:000065">
    <property type="entry name" value="B-cell CLL/lymphoma 6, member B"/>
    <property type="match status" value="1"/>
</dbReference>
<feature type="domain" description="C2H2-type" evidence="8">
    <location>
        <begin position="266"/>
        <end position="293"/>
    </location>
</feature>
<dbReference type="Proteomes" id="UP000215902">
    <property type="component" value="Unassembled WGS sequence"/>
</dbReference>
<evidence type="ECO:0000256" key="6">
    <source>
        <dbReference type="ARBA" id="ARBA00023242"/>
    </source>
</evidence>
<dbReference type="FunFam" id="3.30.160.60:FF:000690">
    <property type="entry name" value="Zinc finger protein 354C"/>
    <property type="match status" value="1"/>
</dbReference>
<evidence type="ECO:0000256" key="3">
    <source>
        <dbReference type="ARBA" id="ARBA00022737"/>
    </source>
</evidence>
<dbReference type="GO" id="GO:0005634">
    <property type="term" value="C:nucleus"/>
    <property type="evidence" value="ECO:0007669"/>
    <property type="project" value="UniProtKB-SubCell"/>
</dbReference>
<feature type="domain" description="C2H2-type" evidence="8">
    <location>
        <begin position="294"/>
        <end position="319"/>
    </location>
</feature>
<dbReference type="AlphaFoldDB" id="A0A267EF55"/>
<keyword evidence="3" id="KW-0677">Repeat</keyword>
<comment type="caution">
    <text evidence="9">The sequence shown here is derived from an EMBL/GenBank/DDBJ whole genome shotgun (WGS) entry which is preliminary data.</text>
</comment>
<keyword evidence="5" id="KW-0862">Zinc</keyword>
<accession>A0A267EF55</accession>
<dbReference type="InterPro" id="IPR013087">
    <property type="entry name" value="Znf_C2H2_type"/>
</dbReference>
<evidence type="ECO:0000256" key="4">
    <source>
        <dbReference type="ARBA" id="ARBA00022771"/>
    </source>
</evidence>
<feature type="domain" description="C2H2-type" evidence="8">
    <location>
        <begin position="238"/>
        <end position="265"/>
    </location>
</feature>
<comment type="subcellular location">
    <subcellularLocation>
        <location evidence="1">Nucleus</location>
    </subcellularLocation>
</comment>
<evidence type="ECO:0000259" key="8">
    <source>
        <dbReference type="PROSITE" id="PS50157"/>
    </source>
</evidence>
<evidence type="ECO:0000256" key="5">
    <source>
        <dbReference type="ARBA" id="ARBA00022833"/>
    </source>
</evidence>
<keyword evidence="10" id="KW-1185">Reference proteome</keyword>
<dbReference type="GO" id="GO:0008270">
    <property type="term" value="F:zinc ion binding"/>
    <property type="evidence" value="ECO:0007669"/>
    <property type="project" value="UniProtKB-KW"/>
</dbReference>
<evidence type="ECO:0000256" key="2">
    <source>
        <dbReference type="ARBA" id="ARBA00022723"/>
    </source>
</evidence>
<sequence>TYYKEMECNYPDTSSPEPTMQDNCCANCSDCLTTIGTFNCGSLSGVMLCQACTGPQICDILTEFGACQTMSQLEQPSAKTQLACLLCPWLTLFSSSMAYLEHYISVHEAEVAGDDEALAMAAAVESVSIDEDFLPPLLTDWELFSALPDQPQAATIEVSDNRNFQAAPPASVINEALGVRSSQSKRGSHVCKVCGRGFRLTWRFELHTKAARCRPGSRQPRSASGRGSYRRKAVGEDRTCLTCGKVFANSMNLHRHELIHAGIRPHRCHLCGKGFVQKTQLTAHLNSHSGARPYKCRLCGSAFSDRSTYSKHVRRHSQE</sequence>